<sequence length="71" mass="8163">MKKLDDLKNSLMIEKLKLTNDSVRNSEVVGDYIVNDYPVKPKKSLILAVSFVTGFILSIFLVFILNFIRKE</sequence>
<keyword evidence="1" id="KW-1133">Transmembrane helix</keyword>
<accession>A0ABX5JLN4</accession>
<keyword evidence="4" id="KW-1185">Reference proteome</keyword>
<organism evidence="3 4">
    <name type="scientific">Arcobacter lacus</name>
    <dbReference type="NCBI Taxonomy" id="1912876"/>
    <lineage>
        <taxon>Bacteria</taxon>
        <taxon>Pseudomonadati</taxon>
        <taxon>Campylobacterota</taxon>
        <taxon>Epsilonproteobacteria</taxon>
        <taxon>Campylobacterales</taxon>
        <taxon>Arcobacteraceae</taxon>
        <taxon>Arcobacter</taxon>
    </lineage>
</organism>
<dbReference type="Pfam" id="PF13807">
    <property type="entry name" value="GNVR"/>
    <property type="match status" value="1"/>
</dbReference>
<reference evidence="3 4" key="1">
    <citation type="submission" date="2017-02" db="EMBL/GenBank/DDBJ databases">
        <title>Arcobacter lacus sp. nov., a new species isolated from reclaimed water.</title>
        <authorList>
            <person name="Figueras M.J."/>
            <person name="Perez-Cataluna A."/>
            <person name="Salas-Masso N."/>
        </authorList>
    </citation>
    <scope>NUCLEOTIDE SEQUENCE [LARGE SCALE GENOMIC DNA]</scope>
    <source>
        <strain evidence="3 4">RW43-9</strain>
    </source>
</reference>
<keyword evidence="1" id="KW-0812">Transmembrane</keyword>
<gene>
    <name evidence="3" type="ORF">B0175_01365</name>
</gene>
<protein>
    <recommendedName>
        <fullName evidence="2">Tyrosine-protein kinase G-rich domain-containing protein</fullName>
    </recommendedName>
</protein>
<name>A0ABX5JLN4_9BACT</name>
<feature type="transmembrane region" description="Helical" evidence="1">
    <location>
        <begin position="45"/>
        <end position="68"/>
    </location>
</feature>
<evidence type="ECO:0000313" key="3">
    <source>
        <dbReference type="EMBL" id="PUE67663.1"/>
    </source>
</evidence>
<dbReference type="EMBL" id="MUXF01000001">
    <property type="protein sequence ID" value="PUE67663.1"/>
    <property type="molecule type" value="Genomic_DNA"/>
</dbReference>
<dbReference type="Proteomes" id="UP000251311">
    <property type="component" value="Unassembled WGS sequence"/>
</dbReference>
<comment type="caution">
    <text evidence="3">The sequence shown here is derived from an EMBL/GenBank/DDBJ whole genome shotgun (WGS) entry which is preliminary data.</text>
</comment>
<evidence type="ECO:0000256" key="1">
    <source>
        <dbReference type="SAM" id="Phobius"/>
    </source>
</evidence>
<dbReference type="InterPro" id="IPR032807">
    <property type="entry name" value="GNVR"/>
</dbReference>
<proteinExistence type="predicted"/>
<feature type="domain" description="Tyrosine-protein kinase G-rich" evidence="2">
    <location>
        <begin position="13"/>
        <end position="65"/>
    </location>
</feature>
<evidence type="ECO:0000313" key="4">
    <source>
        <dbReference type="Proteomes" id="UP000251311"/>
    </source>
</evidence>
<dbReference type="RefSeq" id="WP_146175176.1">
    <property type="nucleotide sequence ID" value="NZ_MUXF01000001.1"/>
</dbReference>
<keyword evidence="1" id="KW-0472">Membrane</keyword>
<evidence type="ECO:0000259" key="2">
    <source>
        <dbReference type="Pfam" id="PF13807"/>
    </source>
</evidence>